<dbReference type="Pfam" id="PF00476">
    <property type="entry name" value="DNA_pol_A"/>
    <property type="match status" value="1"/>
</dbReference>
<keyword evidence="11 15" id="KW-0234">DNA repair</keyword>
<dbReference type="CDD" id="cd09859">
    <property type="entry name" value="PIN_53EXO"/>
    <property type="match status" value="1"/>
</dbReference>
<sequence length="906" mass="98441">MTRLLLLDGHSLAYRAFFALPAENFSTATGQHTNAVYGFTSMLINVIRDERPTHVAVAFDRSRQTFRTEEYAEYKAGRAKTPDEFSGQVPLVQEVLDALRIAHAEVDGYEADDIIATWARQGREAGHEVLVCSGDRDALQLVDERVTVLYPRKGVSDLARMTPEAVEEKYGVRPERYSDLAALVGESADNLPGVPGVGPKTAAKWLGLYGDLGGVVDHADQIKGKAGQSFRDHLDQVLRNRRLNQLVSDVELPVGMAEAEWDSYDREKVHEVFDALEFRVLRDRLFEYLGADETEGTETGEAAELEVEALAPGGLADWLEAQGEELVGLELLVAMPESLAGRHRAEATGVALAGPGSVVWFDLAGRTPGDENALAGLLAEGAERVAVHDVKPAVHALREIGLRLDAVAHDTALAAYLVKPDQRSYDLGDLAIRHLHRELPSGEEQGGGDALFAADLVEGGETLGGAALQAAHRAQAVRDLAPVLAELVEQAGGTRLLHDVELPLAAHLVRMEAAGIAVDRDRLDELESDFADQVAAAQADAHAAIEDDSVNLGSPKQLQQVLFERLGMPKTKKTKTGWTTDADALVWLRAQTGEGTPAEAFLEALLRHRDVTKLRSTVQGLQKAVDTDGRIHTTYQQTIAATGRLSSVDPNLQNIPIRTEAGRRIREVFVVGEGFEQLMSADYSQIEMRIMAHLSGDEGLIEAFRAGEDLHNFVGAQVFGVEPDAVTPEMRAKVKAMSYGLAYGLSAFGLSKQLGIGPEEAKGLMETYFERFGGVRDYLGEVVDRARADGYTETMLGRRRPLPDLGSSNRQRREMAERMALNAPIQGSAADVMKLAMLRVDDRLAADGLGSRVLLQVHDELVVDVAPGEAETVRELVTHEMSTAVELDLPLEVSVGLGRSWHDAAH</sequence>
<dbReference type="InterPro" id="IPR020045">
    <property type="entry name" value="DNA_polI_H3TH"/>
</dbReference>
<keyword evidence="5" id="KW-0540">Nuclease</keyword>
<evidence type="ECO:0000313" key="18">
    <source>
        <dbReference type="EMBL" id="SNC59417.1"/>
    </source>
</evidence>
<keyword evidence="8 15" id="KW-0269">Exonuclease</keyword>
<proteinExistence type="inferred from homology"/>
<dbReference type="InterPro" id="IPR012337">
    <property type="entry name" value="RNaseH-like_sf"/>
</dbReference>
<dbReference type="EC" id="2.7.7.7" evidence="14 15"/>
<dbReference type="InterPro" id="IPR036279">
    <property type="entry name" value="5-3_exonuclease_C_sf"/>
</dbReference>
<dbReference type="InterPro" id="IPR001098">
    <property type="entry name" value="DNA-dir_DNA_pol_A_palm_dom"/>
</dbReference>
<dbReference type="InterPro" id="IPR036397">
    <property type="entry name" value="RNaseH_sf"/>
</dbReference>
<dbReference type="SMART" id="SM00475">
    <property type="entry name" value="53EXOc"/>
    <property type="match status" value="1"/>
</dbReference>
<evidence type="ECO:0000256" key="13">
    <source>
        <dbReference type="ARBA" id="ARBA00053603"/>
    </source>
</evidence>
<dbReference type="FunFam" id="1.10.150.20:FF:000003">
    <property type="entry name" value="DNA polymerase I"/>
    <property type="match status" value="1"/>
</dbReference>
<comment type="function">
    <text evidence="15">In addition to polymerase activity, this DNA polymerase exhibits 5'-3' exonuclease activity.</text>
</comment>
<organism evidence="18 19">
    <name type="scientific">Kytococcus aerolatus</name>
    <dbReference type="NCBI Taxonomy" id="592308"/>
    <lineage>
        <taxon>Bacteria</taxon>
        <taxon>Bacillati</taxon>
        <taxon>Actinomycetota</taxon>
        <taxon>Actinomycetes</taxon>
        <taxon>Micrococcales</taxon>
        <taxon>Kytococcaceae</taxon>
        <taxon>Kytococcus</taxon>
    </lineage>
</organism>
<dbReference type="FunFam" id="3.40.50.1010:FF:000001">
    <property type="entry name" value="DNA polymerase I"/>
    <property type="match status" value="1"/>
</dbReference>
<dbReference type="PANTHER" id="PTHR10133:SF27">
    <property type="entry name" value="DNA POLYMERASE NU"/>
    <property type="match status" value="1"/>
</dbReference>
<dbReference type="SMART" id="SM00482">
    <property type="entry name" value="POLAc"/>
    <property type="match status" value="1"/>
</dbReference>
<evidence type="ECO:0000256" key="10">
    <source>
        <dbReference type="ARBA" id="ARBA00023125"/>
    </source>
</evidence>
<dbReference type="RefSeq" id="WP_088817123.1">
    <property type="nucleotide sequence ID" value="NZ_FYEZ01000001.1"/>
</dbReference>
<evidence type="ECO:0000259" key="16">
    <source>
        <dbReference type="SMART" id="SM00475"/>
    </source>
</evidence>
<dbReference type="InterPro" id="IPR043502">
    <property type="entry name" value="DNA/RNA_pol_sf"/>
</dbReference>
<dbReference type="SUPFAM" id="SSF47807">
    <property type="entry name" value="5' to 3' exonuclease, C-terminal subdomain"/>
    <property type="match status" value="1"/>
</dbReference>
<feature type="domain" description="DNA-directed DNA polymerase family A palm" evidence="17">
    <location>
        <begin position="662"/>
        <end position="869"/>
    </location>
</feature>
<dbReference type="CDD" id="cd09898">
    <property type="entry name" value="H3TH_53EXO"/>
    <property type="match status" value="1"/>
</dbReference>
<dbReference type="Pfam" id="PF22619">
    <property type="entry name" value="DNA_polI_exo1"/>
    <property type="match status" value="1"/>
</dbReference>
<dbReference type="InterPro" id="IPR054690">
    <property type="entry name" value="DNA_polI_exonuclease"/>
</dbReference>
<dbReference type="Gene3D" id="1.20.1060.10">
    <property type="entry name" value="Taq DNA Polymerase, Chain T, domain 4"/>
    <property type="match status" value="1"/>
</dbReference>
<dbReference type="InterPro" id="IPR008918">
    <property type="entry name" value="HhH2"/>
</dbReference>
<dbReference type="Gene3D" id="1.10.150.20">
    <property type="entry name" value="5' to 3' exonuclease, C-terminal subdomain"/>
    <property type="match status" value="2"/>
</dbReference>
<keyword evidence="2 15" id="KW-0808">Transferase</keyword>
<dbReference type="PROSITE" id="PS00447">
    <property type="entry name" value="DNA_POLYMERASE_A"/>
    <property type="match status" value="1"/>
</dbReference>
<evidence type="ECO:0000256" key="12">
    <source>
        <dbReference type="ARBA" id="ARBA00049244"/>
    </source>
</evidence>
<comment type="similarity">
    <text evidence="1 15">Belongs to the DNA polymerase type-A family.</text>
</comment>
<evidence type="ECO:0000256" key="9">
    <source>
        <dbReference type="ARBA" id="ARBA00022932"/>
    </source>
</evidence>
<dbReference type="SUPFAM" id="SSF56672">
    <property type="entry name" value="DNA/RNA polymerases"/>
    <property type="match status" value="1"/>
</dbReference>
<dbReference type="GO" id="GO:0006261">
    <property type="term" value="P:DNA-templated DNA replication"/>
    <property type="evidence" value="ECO:0007669"/>
    <property type="project" value="UniProtKB-UniRule"/>
</dbReference>
<dbReference type="CDD" id="cd08637">
    <property type="entry name" value="DNA_pol_A_pol_I_C"/>
    <property type="match status" value="1"/>
</dbReference>
<evidence type="ECO:0000256" key="14">
    <source>
        <dbReference type="NCBIfam" id="TIGR00593"/>
    </source>
</evidence>
<evidence type="ECO:0000256" key="11">
    <source>
        <dbReference type="ARBA" id="ARBA00023204"/>
    </source>
</evidence>
<dbReference type="FunFam" id="1.10.150.20:FF:000002">
    <property type="entry name" value="DNA polymerase I"/>
    <property type="match status" value="1"/>
</dbReference>
<keyword evidence="4 15" id="KW-0235">DNA replication</keyword>
<keyword evidence="6 15" id="KW-0227">DNA damage</keyword>
<dbReference type="PANTHER" id="PTHR10133">
    <property type="entry name" value="DNA POLYMERASE I"/>
    <property type="match status" value="1"/>
</dbReference>
<comment type="catalytic activity">
    <reaction evidence="12 15">
        <text>DNA(n) + a 2'-deoxyribonucleoside 5'-triphosphate = DNA(n+1) + diphosphate</text>
        <dbReference type="Rhea" id="RHEA:22508"/>
        <dbReference type="Rhea" id="RHEA-COMP:17339"/>
        <dbReference type="Rhea" id="RHEA-COMP:17340"/>
        <dbReference type="ChEBI" id="CHEBI:33019"/>
        <dbReference type="ChEBI" id="CHEBI:61560"/>
        <dbReference type="ChEBI" id="CHEBI:173112"/>
        <dbReference type="EC" id="2.7.7.7"/>
    </reaction>
</comment>
<dbReference type="InterPro" id="IPR002298">
    <property type="entry name" value="DNA_polymerase_A"/>
</dbReference>
<gene>
    <name evidence="15" type="primary">polA</name>
    <name evidence="18" type="ORF">SAMN05445756_0061</name>
</gene>
<name>A0A212T058_9MICO</name>
<evidence type="ECO:0000256" key="7">
    <source>
        <dbReference type="ARBA" id="ARBA00022801"/>
    </source>
</evidence>
<keyword evidence="7 15" id="KW-0378">Hydrolase</keyword>
<dbReference type="InterPro" id="IPR018320">
    <property type="entry name" value="DNA_polymerase_1"/>
</dbReference>
<dbReference type="InterPro" id="IPR020046">
    <property type="entry name" value="5-3_exonucl_a-hlix_arch_N"/>
</dbReference>
<keyword evidence="9 15" id="KW-0239">DNA-directed DNA polymerase</keyword>
<dbReference type="PRINTS" id="PR00868">
    <property type="entry name" value="DNAPOLI"/>
</dbReference>
<dbReference type="InterPro" id="IPR029060">
    <property type="entry name" value="PIN-like_dom_sf"/>
</dbReference>
<protein>
    <recommendedName>
        <fullName evidence="14 15">DNA polymerase I</fullName>
        <ecNumber evidence="14 15">2.7.7.7</ecNumber>
    </recommendedName>
</protein>
<accession>A0A212T058</accession>
<keyword evidence="3 15" id="KW-0548">Nucleotidyltransferase</keyword>
<dbReference type="SMART" id="SM00279">
    <property type="entry name" value="HhH2"/>
    <property type="match status" value="1"/>
</dbReference>
<dbReference type="InterPro" id="IPR019760">
    <property type="entry name" value="DNA-dir_DNA_pol_A_CS"/>
</dbReference>
<dbReference type="Gene3D" id="3.30.420.10">
    <property type="entry name" value="Ribonuclease H-like superfamily/Ribonuclease H"/>
    <property type="match status" value="1"/>
</dbReference>
<feature type="domain" description="5'-3' exonuclease" evidence="16">
    <location>
        <begin position="2"/>
        <end position="262"/>
    </location>
</feature>
<dbReference type="Pfam" id="PF02739">
    <property type="entry name" value="5_3_exonuc_N"/>
    <property type="match status" value="1"/>
</dbReference>
<dbReference type="AlphaFoldDB" id="A0A212T058"/>
<evidence type="ECO:0000256" key="6">
    <source>
        <dbReference type="ARBA" id="ARBA00022763"/>
    </source>
</evidence>
<evidence type="ECO:0000256" key="5">
    <source>
        <dbReference type="ARBA" id="ARBA00022722"/>
    </source>
</evidence>
<dbReference type="NCBIfam" id="NF004397">
    <property type="entry name" value="PRK05755.1"/>
    <property type="match status" value="1"/>
</dbReference>
<evidence type="ECO:0000256" key="2">
    <source>
        <dbReference type="ARBA" id="ARBA00022679"/>
    </source>
</evidence>
<evidence type="ECO:0000256" key="15">
    <source>
        <dbReference type="RuleBase" id="RU004460"/>
    </source>
</evidence>
<dbReference type="Gene3D" id="3.40.50.1010">
    <property type="entry name" value="5'-nuclease"/>
    <property type="match status" value="1"/>
</dbReference>
<dbReference type="Gene3D" id="3.30.70.370">
    <property type="match status" value="1"/>
</dbReference>
<dbReference type="Proteomes" id="UP000198122">
    <property type="component" value="Unassembled WGS sequence"/>
</dbReference>
<keyword evidence="10 15" id="KW-0238">DNA-binding</keyword>
<dbReference type="InterPro" id="IPR002421">
    <property type="entry name" value="5-3_exonuclease"/>
</dbReference>
<dbReference type="Pfam" id="PF01367">
    <property type="entry name" value="5_3_exonuc"/>
    <property type="match status" value="1"/>
</dbReference>
<keyword evidence="19" id="KW-1185">Reference proteome</keyword>
<dbReference type="OrthoDB" id="9806424at2"/>
<dbReference type="GO" id="GO:0003887">
    <property type="term" value="F:DNA-directed DNA polymerase activity"/>
    <property type="evidence" value="ECO:0007669"/>
    <property type="project" value="UniProtKB-UniRule"/>
</dbReference>
<dbReference type="GO" id="GO:0008409">
    <property type="term" value="F:5'-3' exonuclease activity"/>
    <property type="evidence" value="ECO:0007669"/>
    <property type="project" value="UniProtKB-UniRule"/>
</dbReference>
<evidence type="ECO:0000259" key="17">
    <source>
        <dbReference type="SMART" id="SM00482"/>
    </source>
</evidence>
<dbReference type="CDD" id="cd06140">
    <property type="entry name" value="DNA_polA_I_Bacillus_like_exo"/>
    <property type="match status" value="1"/>
</dbReference>
<dbReference type="SUPFAM" id="SSF88723">
    <property type="entry name" value="PIN domain-like"/>
    <property type="match status" value="1"/>
</dbReference>
<evidence type="ECO:0000256" key="1">
    <source>
        <dbReference type="ARBA" id="ARBA00007705"/>
    </source>
</evidence>
<evidence type="ECO:0000256" key="3">
    <source>
        <dbReference type="ARBA" id="ARBA00022695"/>
    </source>
</evidence>
<dbReference type="EMBL" id="FYEZ01000001">
    <property type="protein sequence ID" value="SNC59417.1"/>
    <property type="molecule type" value="Genomic_DNA"/>
</dbReference>
<evidence type="ECO:0000256" key="8">
    <source>
        <dbReference type="ARBA" id="ARBA00022839"/>
    </source>
</evidence>
<evidence type="ECO:0000313" key="19">
    <source>
        <dbReference type="Proteomes" id="UP000198122"/>
    </source>
</evidence>
<dbReference type="GO" id="GO:0003677">
    <property type="term" value="F:DNA binding"/>
    <property type="evidence" value="ECO:0007669"/>
    <property type="project" value="UniProtKB-UniRule"/>
</dbReference>
<dbReference type="NCBIfam" id="TIGR00593">
    <property type="entry name" value="pola"/>
    <property type="match status" value="1"/>
</dbReference>
<dbReference type="GO" id="GO:0006302">
    <property type="term" value="P:double-strand break repair"/>
    <property type="evidence" value="ECO:0007669"/>
    <property type="project" value="TreeGrafter"/>
</dbReference>
<comment type="function">
    <text evidence="13">In addition to polymerase activity, this DNA polymerase exhibits 3'-5' and 5'-3' exonuclease activity.</text>
</comment>
<evidence type="ECO:0000256" key="4">
    <source>
        <dbReference type="ARBA" id="ARBA00022705"/>
    </source>
</evidence>
<dbReference type="SUPFAM" id="SSF53098">
    <property type="entry name" value="Ribonuclease H-like"/>
    <property type="match status" value="1"/>
</dbReference>
<reference evidence="18 19" key="1">
    <citation type="submission" date="2017-06" db="EMBL/GenBank/DDBJ databases">
        <authorList>
            <person name="Kim H.J."/>
            <person name="Triplett B.A."/>
        </authorList>
    </citation>
    <scope>NUCLEOTIDE SEQUENCE [LARGE SCALE GENOMIC DNA]</scope>
    <source>
        <strain evidence="18 19">DSM 22179</strain>
    </source>
</reference>